<dbReference type="Proteomes" id="UP000669239">
    <property type="component" value="Unassembled WGS sequence"/>
</dbReference>
<evidence type="ECO:0000313" key="4">
    <source>
        <dbReference type="Proteomes" id="UP000669239"/>
    </source>
</evidence>
<evidence type="ECO:0000313" key="5">
    <source>
        <dbReference type="Proteomes" id="UP001299608"/>
    </source>
</evidence>
<dbReference type="SUPFAM" id="SSF46894">
    <property type="entry name" value="C-terminal effector domain of the bipartite response regulators"/>
    <property type="match status" value="1"/>
</dbReference>
<dbReference type="InterPro" id="IPR051677">
    <property type="entry name" value="AfsR-DnrI-RedD_regulator"/>
</dbReference>
<gene>
    <name evidence="3" type="ORF">G5B36_14475</name>
    <name evidence="2" type="ORF">L0N08_05360</name>
</gene>
<protein>
    <submittedName>
        <fullName evidence="2">SARP family transcriptional regulator</fullName>
    </submittedName>
</protein>
<evidence type="ECO:0000313" key="3">
    <source>
        <dbReference type="EMBL" id="NSJ49897.1"/>
    </source>
</evidence>
<dbReference type="GeneID" id="97206772"/>
<dbReference type="PROSITE" id="PS50887">
    <property type="entry name" value="GGDEF"/>
    <property type="match status" value="1"/>
</dbReference>
<dbReference type="SMART" id="SM01043">
    <property type="entry name" value="BTAD"/>
    <property type="match status" value="1"/>
</dbReference>
<dbReference type="AlphaFoldDB" id="A0AAX1SM25"/>
<dbReference type="InterPro" id="IPR036388">
    <property type="entry name" value="WH-like_DNA-bd_sf"/>
</dbReference>
<dbReference type="InterPro" id="IPR011990">
    <property type="entry name" value="TPR-like_helical_dom_sf"/>
</dbReference>
<dbReference type="PANTHER" id="PTHR35807:SF2">
    <property type="entry name" value="TRANSCRIPTIONAL ACTIVATOR DOMAIN"/>
    <property type="match status" value="1"/>
</dbReference>
<dbReference type="GO" id="GO:0003677">
    <property type="term" value="F:DNA binding"/>
    <property type="evidence" value="ECO:0007669"/>
    <property type="project" value="InterPro"/>
</dbReference>
<evidence type="ECO:0000313" key="2">
    <source>
        <dbReference type="EMBL" id="MCG4744833.1"/>
    </source>
</evidence>
<reference evidence="2" key="3">
    <citation type="submission" date="2022-01" db="EMBL/GenBank/DDBJ databases">
        <title>Collection of gut derived symbiotic bacterial strains cultured from healthy donors.</title>
        <authorList>
            <person name="Lin H."/>
            <person name="Kohout C."/>
            <person name="Waligurski E."/>
            <person name="Pamer E.G."/>
        </authorList>
    </citation>
    <scope>NUCLEOTIDE SEQUENCE</scope>
    <source>
        <strain evidence="2">DFI.6.55</strain>
    </source>
</reference>
<feature type="domain" description="GGDEF" evidence="1">
    <location>
        <begin position="312"/>
        <end position="413"/>
    </location>
</feature>
<dbReference type="Gene3D" id="1.10.10.10">
    <property type="entry name" value="Winged helix-like DNA-binding domain superfamily/Winged helix DNA-binding domain"/>
    <property type="match status" value="1"/>
</dbReference>
<evidence type="ECO:0000259" key="1">
    <source>
        <dbReference type="PROSITE" id="PS50887"/>
    </source>
</evidence>
<dbReference type="Pfam" id="PF03704">
    <property type="entry name" value="BTAD"/>
    <property type="match status" value="1"/>
</dbReference>
<dbReference type="Gene3D" id="1.25.40.10">
    <property type="entry name" value="Tetratricopeptide repeat domain"/>
    <property type="match status" value="1"/>
</dbReference>
<sequence length="413" mass="48154">MIDTSGNKPVIQVKMFGGFTITMDDKSMGDSDNRSRKAWNLLSYLIINRRKDVSINELFQAIWQDGMQDNPYGALKTLVFRVRKMMEAAGFPSQDLILNQKGAYMWNPSWELSIDTDRFEFLCRRILTSQEDMRDMEKEWKEALNLYRGAFLPKSADDSWVVPLNTYYHSLYQKLVKAVCGYLLDQQEYAQVEEICSRAAGIDRFAEDFYYYMIYAVYKQGNQKKALEQYKSTTELFYRERLITPSDRFKELYEIISDRQQEIITDLDVIQASLDCPGTIEEQREHGAYQCEYAVFKRLVQLERRGVERSGDSVYLCLLTVGDRRGRTLKPEIQARAMERLKGVINHSLRSSDAFSRYSVSQYIILLPSVTYENGEQVMRRIMSAFNKAYVRKDVAVTYSLNLILPKEDTIEA</sequence>
<dbReference type="InterPro" id="IPR016032">
    <property type="entry name" value="Sig_transdc_resp-reg_C-effctor"/>
</dbReference>
<accession>A0AAX1SM25</accession>
<organism evidence="2 5">
    <name type="scientific">Enterocloster aldenensis</name>
    <dbReference type="NCBI Taxonomy" id="358742"/>
    <lineage>
        <taxon>Bacteria</taxon>
        <taxon>Bacillati</taxon>
        <taxon>Bacillota</taxon>
        <taxon>Clostridia</taxon>
        <taxon>Lachnospirales</taxon>
        <taxon>Lachnospiraceae</taxon>
        <taxon>Enterocloster</taxon>
    </lineage>
</organism>
<dbReference type="EMBL" id="JAAITT010000019">
    <property type="protein sequence ID" value="NSJ49897.1"/>
    <property type="molecule type" value="Genomic_DNA"/>
</dbReference>
<reference evidence="3" key="2">
    <citation type="submission" date="2020-02" db="EMBL/GenBank/DDBJ databases">
        <authorList>
            <person name="Littmann E."/>
            <person name="Sorbara M."/>
        </authorList>
    </citation>
    <scope>NUCLEOTIDE SEQUENCE</scope>
    <source>
        <strain evidence="3">MSK.1.17</strain>
    </source>
</reference>
<dbReference type="GO" id="GO:0006355">
    <property type="term" value="P:regulation of DNA-templated transcription"/>
    <property type="evidence" value="ECO:0007669"/>
    <property type="project" value="InterPro"/>
</dbReference>
<dbReference type="InterPro" id="IPR000160">
    <property type="entry name" value="GGDEF_dom"/>
</dbReference>
<proteinExistence type="predicted"/>
<name>A0AAX1SM25_9FIRM</name>
<dbReference type="SUPFAM" id="SSF48452">
    <property type="entry name" value="TPR-like"/>
    <property type="match status" value="1"/>
</dbReference>
<comment type="caution">
    <text evidence="2">The sequence shown here is derived from an EMBL/GenBank/DDBJ whole genome shotgun (WGS) entry which is preliminary data.</text>
</comment>
<dbReference type="InterPro" id="IPR005158">
    <property type="entry name" value="BTAD"/>
</dbReference>
<keyword evidence="4" id="KW-1185">Reference proteome</keyword>
<reference evidence="3 4" key="1">
    <citation type="journal article" date="2020" name="Cell Host Microbe">
        <title>Functional and Genomic Variation between Human-Derived Isolates of Lachnospiraceae Reveals Inter- and Intra-Species Diversity.</title>
        <authorList>
            <person name="Sorbara M.T."/>
            <person name="Littmann E.R."/>
            <person name="Fontana E."/>
            <person name="Moody T.U."/>
            <person name="Kohout C.E."/>
            <person name="Gjonbalaj M."/>
            <person name="Eaton V."/>
            <person name="Seok R."/>
            <person name="Leiner I.M."/>
            <person name="Pamer E.G."/>
        </authorList>
    </citation>
    <scope>NUCLEOTIDE SEQUENCE [LARGE SCALE GENOMIC DNA]</scope>
    <source>
        <strain evidence="3 4">MSK.1.17</strain>
    </source>
</reference>
<dbReference type="RefSeq" id="WP_117558280.1">
    <property type="nucleotide sequence ID" value="NZ_BAABZL010000001.1"/>
</dbReference>
<dbReference type="EMBL" id="JAKNGE010000005">
    <property type="protein sequence ID" value="MCG4744833.1"/>
    <property type="molecule type" value="Genomic_DNA"/>
</dbReference>
<dbReference type="PANTHER" id="PTHR35807">
    <property type="entry name" value="TRANSCRIPTIONAL REGULATOR REDD-RELATED"/>
    <property type="match status" value="1"/>
</dbReference>
<dbReference type="Proteomes" id="UP001299608">
    <property type="component" value="Unassembled WGS sequence"/>
</dbReference>